<name>A0A0G3WCI2_9CLOT</name>
<dbReference type="STRING" id="84022.CACET_c25880"/>
<dbReference type="CDD" id="cd00063">
    <property type="entry name" value="FN3"/>
    <property type="match status" value="1"/>
</dbReference>
<sequence>MGNKKNIVLVILFSVMLSMFVPIETYASSNSITFDFDSGTINGSETSSVRQEIDGVTLVIEANRVSDVLIVAPEDWFDSMNNSSGDMILLHDGGWGPPHFSVNVRLLDNSPFNLTQFTYKGLNASDETITINPGGGNLEEHHVIGDMVNIYNNGHIIAPHNSANFQNITSFTITGTGTNQYLIFDNFVIDFTSNTEPTVTTGSLSSVTSTSATVSGNVTFDGGDTITERGIEYRVNGSGEPYTAVTASTVGTGEYSVDLTGLAPNTTYDVRAYATNSQGTSYGSVNSFTTLSNNADLSALSLSSGTLDTVFDSGTTEYTASVGNEVSSITVTPTVADATATVTVNGAAVVSGAASGAINLAVGANTITVVVTAQDGSTKPYTVVVTRGASSNADLSNLTLSEGTLSPVFDSGTTEYTASVGNEVSSMTVTPTVADATATVTVNGAAVVSGAASGAINLAVGENTITVVVTAQDGSTKPYTVVVTRGASSNADLSNLTLSEGTLSPVFASGTTDYTTSVANAVTSITVTPTVADATATVTVNGAEVVSGAASGAINLAVGENTITVVVTAQDGSTKSYTVVVTRGASNNADLSNLTLSEGTLSPVFASGTTDYTASVANAVTSITVTPTVVDATAMVTVNGAAVVSGAASGAINLDVGANTITVVITAQDASMKTYTLVVTREAAALSDNANLSGLSLSSGTLNPVFVSETTDYTASVANAVTSITVTPTVTDPSATVTVNGTPVVSGGASGAIGLNLGANTITVVVTAEDGTTIKTYTVTVTRAENLTYTVAYEGNGSTDGSVPLDSKAYEEGESITVLGNTGNLERTGYIFTGWNTQADGHGTNYSAGATFTMGTKNVTLYANWIDSTSIRMTANPDNVKGNTNFNQIFILNLYNDTVTGSVYADDINLGNIFSTLNISSVSNSNNKITLEVYGSLNTQGIGTIALNQSKLNNSTTPLIAEVLVTLNTVTYYGNGNTGGSVPTDSNRYAEGSSVTVLENTGNLVRSGYTFVGWNTQVDGSGIDYIPGSQVIMGISNVTLYAKWEAVQVPRYTVTYHGNGNTGGSVPTDSNAYEEGASVTVRGNTGNLVKTGYTFAGWNTQANGQGSSYTQGSTLIMATTNINLYAKWTKTSSGGGSSGGGNADNTIPALTPGPATEIEVEAIVDGEKIVELRTDSSVLSQKIDEIIALNQAEGKQGPKVLEISVAAQGANQIRSILTGDIVKKMEDNQFTLVINTEKVDYVIPAKEIAIEKVAAMLNVDVTSLQQIEIEVRINYSSEIKVNEIVQRGRDQGMEVITQPVEFQIVARTISTAGEVQETIVSQFTSYVSRVMEIPQDVDPSKITTGIIYNADGTFSHIPTTVYMENGKWYAKLNSLTNSSYLVVWNPITVASVENHWSKAAVNDMASRLVIKNPETFNPEGYITRGEFAKYITKALGIYRTGVAKVSKFTDVEVTNKLADAIETATEYGIIKGYPDGSFRPDAKISREEAMVMYSKAMDIVGLKEIDNSRIENYKDKEEIAAWAYEFVKKTVSIGVFSGRTGETINPKDTFTYAEAATAIRSLLVRAGLIND</sequence>
<dbReference type="PANTHER" id="PTHR14776">
    <property type="entry name" value="CADHERIN-LIKE AND PC-ESTERASE DOMAIN-CONTAINING PROTEIN 1"/>
    <property type="match status" value="1"/>
</dbReference>
<dbReference type="InterPro" id="IPR042229">
    <property type="entry name" value="Listeria/Bacterioides_rpt_sf"/>
</dbReference>
<gene>
    <name evidence="5" type="ORF">CACET_c25880</name>
</gene>
<feature type="domain" description="SLH" evidence="4">
    <location>
        <begin position="1510"/>
        <end position="1571"/>
    </location>
</feature>
<evidence type="ECO:0000256" key="2">
    <source>
        <dbReference type="ARBA" id="ARBA00022737"/>
    </source>
</evidence>
<comment type="subcellular location">
    <subcellularLocation>
        <location evidence="1">Cell envelope</location>
    </subcellularLocation>
</comment>
<evidence type="ECO:0000313" key="5">
    <source>
        <dbReference type="EMBL" id="AKL96033.1"/>
    </source>
</evidence>
<feature type="domain" description="SLH" evidence="4">
    <location>
        <begin position="1444"/>
        <end position="1507"/>
    </location>
</feature>
<dbReference type="InterPro" id="IPR001119">
    <property type="entry name" value="SLH_dom"/>
</dbReference>
<dbReference type="InterPro" id="IPR013378">
    <property type="entry name" value="InlB-like_B-rpt"/>
</dbReference>
<dbReference type="InterPro" id="IPR013783">
    <property type="entry name" value="Ig-like_fold"/>
</dbReference>
<protein>
    <submittedName>
        <fullName evidence="5">Cell wall/surface repeat protein</fullName>
    </submittedName>
</protein>
<keyword evidence="6" id="KW-1185">Reference proteome</keyword>
<dbReference type="Pfam" id="PF00395">
    <property type="entry name" value="SLH"/>
    <property type="match status" value="3"/>
</dbReference>
<evidence type="ECO:0000259" key="3">
    <source>
        <dbReference type="PROSITE" id="PS50853"/>
    </source>
</evidence>
<evidence type="ECO:0000256" key="1">
    <source>
        <dbReference type="ARBA" id="ARBA00004196"/>
    </source>
</evidence>
<dbReference type="InterPro" id="IPR003961">
    <property type="entry name" value="FN3_dom"/>
</dbReference>
<feature type="domain" description="Fibronectin type-III" evidence="3">
    <location>
        <begin position="196"/>
        <end position="293"/>
    </location>
</feature>
<dbReference type="GO" id="GO:0030313">
    <property type="term" value="C:cell envelope"/>
    <property type="evidence" value="ECO:0007669"/>
    <property type="project" value="UniProtKB-SubCell"/>
</dbReference>
<dbReference type="PATRIC" id="fig|84022.6.peg.2614"/>
<dbReference type="Pfam" id="PF12733">
    <property type="entry name" value="Cadherin-like"/>
    <property type="match status" value="5"/>
</dbReference>
<dbReference type="KEGG" id="cace:CACET_c25880"/>
<evidence type="ECO:0000259" key="4">
    <source>
        <dbReference type="PROSITE" id="PS51272"/>
    </source>
</evidence>
<dbReference type="OrthoDB" id="1901282at2"/>
<evidence type="ECO:0000313" key="6">
    <source>
        <dbReference type="Proteomes" id="UP000035704"/>
    </source>
</evidence>
<dbReference type="PROSITE" id="PS50853">
    <property type="entry name" value="FN3"/>
    <property type="match status" value="1"/>
</dbReference>
<feature type="domain" description="SLH" evidence="4">
    <location>
        <begin position="1384"/>
        <end position="1443"/>
    </location>
</feature>
<dbReference type="RefSeq" id="WP_052661393.1">
    <property type="nucleotide sequence ID" value="NZ_CP009687.1"/>
</dbReference>
<dbReference type="NCBIfam" id="TIGR02543">
    <property type="entry name" value="List_Bact_rpt"/>
    <property type="match status" value="3"/>
</dbReference>
<proteinExistence type="predicted"/>
<dbReference type="Pfam" id="PF09479">
    <property type="entry name" value="Flg_new"/>
    <property type="match status" value="3"/>
</dbReference>
<dbReference type="InterPro" id="IPR025883">
    <property type="entry name" value="Cadherin-like_domain"/>
</dbReference>
<dbReference type="PROSITE" id="PS51272">
    <property type="entry name" value="SLH"/>
    <property type="match status" value="3"/>
</dbReference>
<dbReference type="Gene3D" id="2.60.40.4270">
    <property type="entry name" value="Listeria-Bacteroides repeat domain"/>
    <property type="match status" value="3"/>
</dbReference>
<keyword evidence="2" id="KW-0677">Repeat</keyword>
<dbReference type="SUPFAM" id="SSF49265">
    <property type="entry name" value="Fibronectin type III"/>
    <property type="match status" value="1"/>
</dbReference>
<dbReference type="Gene3D" id="2.60.40.10">
    <property type="entry name" value="Immunoglobulins"/>
    <property type="match status" value="3"/>
</dbReference>
<dbReference type="PANTHER" id="PTHR14776:SF1">
    <property type="entry name" value="CADHERIN-LIKE AND PC-ESTERASE DOMAIN-CONTAINING PROTEIN 1"/>
    <property type="match status" value="1"/>
</dbReference>
<reference evidence="5 6" key="1">
    <citation type="submission" date="2014-10" db="EMBL/GenBank/DDBJ databases">
        <title>Genome sequence of Clostridium aceticum DSM 1496.</title>
        <authorList>
            <person name="Poehlein A."/>
            <person name="Schiel-Bengelsdorf B."/>
            <person name="Gottschalk G."/>
            <person name="Duerre P."/>
            <person name="Daniel R."/>
        </authorList>
    </citation>
    <scope>NUCLEOTIDE SEQUENCE [LARGE SCALE GENOMIC DNA]</scope>
    <source>
        <strain evidence="5 6">DSM 1496</strain>
    </source>
</reference>
<accession>A0A0G3WCI2</accession>
<dbReference type="InterPro" id="IPR036116">
    <property type="entry name" value="FN3_sf"/>
</dbReference>
<organism evidence="5 6">
    <name type="scientific">Clostridium aceticum</name>
    <dbReference type="NCBI Taxonomy" id="84022"/>
    <lineage>
        <taxon>Bacteria</taxon>
        <taxon>Bacillati</taxon>
        <taxon>Bacillota</taxon>
        <taxon>Clostridia</taxon>
        <taxon>Eubacteriales</taxon>
        <taxon>Clostridiaceae</taxon>
        <taxon>Clostridium</taxon>
    </lineage>
</organism>
<dbReference type="EMBL" id="CP009687">
    <property type="protein sequence ID" value="AKL96033.1"/>
    <property type="molecule type" value="Genomic_DNA"/>
</dbReference>
<dbReference type="Proteomes" id="UP000035704">
    <property type="component" value="Chromosome"/>
</dbReference>